<evidence type="ECO:0000313" key="2">
    <source>
        <dbReference type="EMBL" id="RZC29811.1"/>
    </source>
</evidence>
<dbReference type="AlphaFoldDB" id="A0A445M2V5"/>
<name>A0A445M2V5_GLYSO</name>
<keyword evidence="1" id="KW-0812">Transmembrane</keyword>
<evidence type="ECO:0000313" key="3">
    <source>
        <dbReference type="Proteomes" id="UP000289340"/>
    </source>
</evidence>
<gene>
    <name evidence="2" type="ORF">D0Y65_001419</name>
</gene>
<comment type="caution">
    <text evidence="2">The sequence shown here is derived from an EMBL/GenBank/DDBJ whole genome shotgun (WGS) entry which is preliminary data.</text>
</comment>
<keyword evidence="1" id="KW-1133">Transmembrane helix</keyword>
<organism evidence="2 3">
    <name type="scientific">Glycine soja</name>
    <name type="common">Wild soybean</name>
    <dbReference type="NCBI Taxonomy" id="3848"/>
    <lineage>
        <taxon>Eukaryota</taxon>
        <taxon>Viridiplantae</taxon>
        <taxon>Streptophyta</taxon>
        <taxon>Embryophyta</taxon>
        <taxon>Tracheophyta</taxon>
        <taxon>Spermatophyta</taxon>
        <taxon>Magnoliopsida</taxon>
        <taxon>eudicotyledons</taxon>
        <taxon>Gunneridae</taxon>
        <taxon>Pentapetalae</taxon>
        <taxon>rosids</taxon>
        <taxon>fabids</taxon>
        <taxon>Fabales</taxon>
        <taxon>Fabaceae</taxon>
        <taxon>Papilionoideae</taxon>
        <taxon>50 kb inversion clade</taxon>
        <taxon>NPAAA clade</taxon>
        <taxon>indigoferoid/millettioid clade</taxon>
        <taxon>Phaseoleae</taxon>
        <taxon>Glycine</taxon>
        <taxon>Glycine subgen. Soja</taxon>
    </lineage>
</organism>
<proteinExistence type="predicted"/>
<protein>
    <submittedName>
        <fullName evidence="2">Uncharacterized protein</fullName>
    </submittedName>
</protein>
<accession>A0A445M2V5</accession>
<feature type="transmembrane region" description="Helical" evidence="1">
    <location>
        <begin position="74"/>
        <end position="94"/>
    </location>
</feature>
<dbReference type="EMBL" id="QZWG01000001">
    <property type="protein sequence ID" value="RZC29811.1"/>
    <property type="molecule type" value="Genomic_DNA"/>
</dbReference>
<evidence type="ECO:0000256" key="1">
    <source>
        <dbReference type="SAM" id="Phobius"/>
    </source>
</evidence>
<reference evidence="2 3" key="1">
    <citation type="submission" date="2018-09" db="EMBL/GenBank/DDBJ databases">
        <title>A high-quality reference genome of wild soybean provides a powerful tool to mine soybean genomes.</title>
        <authorList>
            <person name="Xie M."/>
            <person name="Chung C.Y.L."/>
            <person name="Li M.-W."/>
            <person name="Wong F.-L."/>
            <person name="Chan T.-F."/>
            <person name="Lam H.-M."/>
        </authorList>
    </citation>
    <scope>NUCLEOTIDE SEQUENCE [LARGE SCALE GENOMIC DNA]</scope>
    <source>
        <strain evidence="3">cv. W05</strain>
        <tissue evidence="2">Hypocotyl of etiolated seedlings</tissue>
    </source>
</reference>
<dbReference type="Proteomes" id="UP000289340">
    <property type="component" value="Chromosome 1"/>
</dbReference>
<keyword evidence="3" id="KW-1185">Reference proteome</keyword>
<sequence>MCSCSFSFAVGVFFSSHSSSFRRRCCFCTSPQPIVEKLSLFQAVSSSFYRDQTSSSARFRDLEWTVGAGDVSCFFTIVGGVVVVLLCCSALLLPRAFFSTGVWRCGGGALRINNAYLVCRCRRPPQY</sequence>
<keyword evidence="1" id="KW-0472">Membrane</keyword>